<dbReference type="InterPro" id="IPR023210">
    <property type="entry name" value="NADP_OxRdtase_dom"/>
</dbReference>
<dbReference type="AlphaFoldDB" id="A0A0D8BH35"/>
<feature type="domain" description="NADP-dependent oxidoreductase" evidence="3">
    <location>
        <begin position="23"/>
        <end position="287"/>
    </location>
</feature>
<organism evidence="4 5">
    <name type="scientific">Frankia torreyi</name>
    <dbReference type="NCBI Taxonomy" id="1856"/>
    <lineage>
        <taxon>Bacteria</taxon>
        <taxon>Bacillati</taxon>
        <taxon>Actinomycetota</taxon>
        <taxon>Actinomycetes</taxon>
        <taxon>Frankiales</taxon>
        <taxon>Frankiaceae</taxon>
        <taxon>Frankia</taxon>
    </lineage>
</organism>
<evidence type="ECO:0000256" key="1">
    <source>
        <dbReference type="ARBA" id="ARBA00023002"/>
    </source>
</evidence>
<evidence type="ECO:0000313" key="5">
    <source>
        <dbReference type="Proteomes" id="UP000032545"/>
    </source>
</evidence>
<dbReference type="InterPro" id="IPR050523">
    <property type="entry name" value="AKR_Detox_Biosynth"/>
</dbReference>
<protein>
    <submittedName>
        <fullName evidence="4">Putative oxidoreductase, aryl-alcohol dehydrogenase like protein</fullName>
    </submittedName>
</protein>
<dbReference type="CDD" id="cd19088">
    <property type="entry name" value="AKR_AKR13B1"/>
    <property type="match status" value="1"/>
</dbReference>
<comment type="caution">
    <text evidence="4">The sequence shown here is derived from an EMBL/GenBank/DDBJ whole genome shotgun (WGS) entry which is preliminary data.</text>
</comment>
<dbReference type="SUPFAM" id="SSF51430">
    <property type="entry name" value="NAD(P)-linked oxidoreductase"/>
    <property type="match status" value="1"/>
</dbReference>
<name>A0A0D8BH35_9ACTN</name>
<evidence type="ECO:0000256" key="2">
    <source>
        <dbReference type="SAM" id="MobiDB-lite"/>
    </source>
</evidence>
<accession>A0A0D8BH35</accession>
<dbReference type="InterPro" id="IPR036812">
    <property type="entry name" value="NAD(P)_OxRdtase_dom_sf"/>
</dbReference>
<reference evidence="5" key="1">
    <citation type="submission" date="2015-02" db="EMBL/GenBank/DDBJ databases">
        <title>Draft Genome of Frankia sp. CpI1-S.</title>
        <authorList>
            <person name="Oshone R.T."/>
            <person name="Ngom M."/>
            <person name="Ghodhbane-Gtari F."/>
            <person name="Gtari M."/>
            <person name="Morris K."/>
            <person name="Thomas K."/>
            <person name="Sen A."/>
            <person name="Tisa L.S."/>
        </authorList>
    </citation>
    <scope>NUCLEOTIDE SEQUENCE [LARGE SCALE GENOMIC DNA]</scope>
    <source>
        <strain evidence="5">CpI1-S</strain>
    </source>
</reference>
<evidence type="ECO:0000313" key="4">
    <source>
        <dbReference type="EMBL" id="KJE23461.1"/>
    </source>
</evidence>
<feature type="compositionally biased region" description="Gly residues" evidence="2">
    <location>
        <begin position="307"/>
        <end position="317"/>
    </location>
</feature>
<dbReference type="Gene3D" id="3.20.20.100">
    <property type="entry name" value="NADP-dependent oxidoreductase domain"/>
    <property type="match status" value="1"/>
</dbReference>
<evidence type="ECO:0000259" key="3">
    <source>
        <dbReference type="Pfam" id="PF00248"/>
    </source>
</evidence>
<dbReference type="RefSeq" id="WP_044884823.1">
    <property type="nucleotide sequence ID" value="NZ_JYFN01000013.1"/>
</dbReference>
<sequence>MAHRTLDDTTTGTFPLAGHTVRRLGFGAMRISGARNAEGVRDRAEAVALTRRVYERGVNLIDTANIYGYGESEEIIAEALHPYPDDLLITTKAGFRPGKVAPGATSLPPLGRPEHIRAECDKSLRRLRVEAIDLYQVHVPDPQVPYEDTVGAFLDLQREGKVRHIGVSNVTPEQLALARSLGEVVSVQNRYNAGDRTAEAVLAVCERDGLAFLPWAPVLVGARLGTVLDTIAAAHDAIAAQVALAWLLRRSPVLLPIPGTSKIRHLDANVDAAWVELTDDEVAAIGAATAADSSTSADSSTTAGAGAPAGRGAGPRQ</sequence>
<keyword evidence="5" id="KW-1185">Reference proteome</keyword>
<proteinExistence type="predicted"/>
<feature type="compositionally biased region" description="Low complexity" evidence="2">
    <location>
        <begin position="289"/>
        <end position="306"/>
    </location>
</feature>
<dbReference type="GO" id="GO:0005829">
    <property type="term" value="C:cytosol"/>
    <property type="evidence" value="ECO:0007669"/>
    <property type="project" value="TreeGrafter"/>
</dbReference>
<dbReference type="Proteomes" id="UP000032545">
    <property type="component" value="Unassembled WGS sequence"/>
</dbReference>
<dbReference type="EMBL" id="JYFN01000013">
    <property type="protein sequence ID" value="KJE23461.1"/>
    <property type="molecule type" value="Genomic_DNA"/>
</dbReference>
<reference evidence="4 5" key="2">
    <citation type="journal article" date="2016" name="Genome Announc.">
        <title>Permanent Draft Genome Sequences for Two Variants of Frankia sp. Strain CpI1, the First Frankia Strain Isolated from Root Nodules of Comptonia peregrina.</title>
        <authorList>
            <person name="Oshone R."/>
            <person name="Hurst S.G.IV."/>
            <person name="Abebe-Akele F."/>
            <person name="Simpson S."/>
            <person name="Morris K."/>
            <person name="Thomas W.K."/>
            <person name="Tisa L.S."/>
        </authorList>
    </citation>
    <scope>NUCLEOTIDE SEQUENCE [LARGE SCALE GENOMIC DNA]</scope>
    <source>
        <strain evidence="5">CpI1-S</strain>
    </source>
</reference>
<feature type="region of interest" description="Disordered" evidence="2">
    <location>
        <begin position="289"/>
        <end position="317"/>
    </location>
</feature>
<dbReference type="PANTHER" id="PTHR43364:SF4">
    <property type="entry name" value="NAD(P)-LINKED OXIDOREDUCTASE SUPERFAMILY PROTEIN"/>
    <property type="match status" value="1"/>
</dbReference>
<dbReference type="OrthoDB" id="9768793at2"/>
<dbReference type="PANTHER" id="PTHR43364">
    <property type="entry name" value="NADH-SPECIFIC METHYLGLYOXAL REDUCTASE-RELATED"/>
    <property type="match status" value="1"/>
</dbReference>
<dbReference type="PATRIC" id="fig|1502723.3.peg.1126"/>
<keyword evidence="1" id="KW-0560">Oxidoreductase</keyword>
<gene>
    <name evidence="4" type="ORF">FF36_02167</name>
</gene>
<dbReference type="Pfam" id="PF00248">
    <property type="entry name" value="Aldo_ket_red"/>
    <property type="match status" value="1"/>
</dbReference>